<dbReference type="InterPro" id="IPR004842">
    <property type="entry name" value="SLC12A_fam"/>
</dbReference>
<feature type="region of interest" description="Disordered" evidence="5">
    <location>
        <begin position="949"/>
        <end position="979"/>
    </location>
</feature>
<protein>
    <submittedName>
        <fullName evidence="9">Uncharacterized protein</fullName>
    </submittedName>
</protein>
<keyword evidence="2 6" id="KW-0812">Transmembrane</keyword>
<feature type="domain" description="SLC12A transporter C-terminal" evidence="8">
    <location>
        <begin position="998"/>
        <end position="1105"/>
    </location>
</feature>
<dbReference type="InterPro" id="IPR018491">
    <property type="entry name" value="SLC12_C"/>
</dbReference>
<accession>A0AA39H5Q9</accession>
<dbReference type="Pfam" id="PF03522">
    <property type="entry name" value="SLC12"/>
    <property type="match status" value="2"/>
</dbReference>
<feature type="domain" description="SLC12A transporter C-terminal" evidence="8">
    <location>
        <begin position="839"/>
        <end position="943"/>
    </location>
</feature>
<feature type="domain" description="Amino acid permease/ SLC12A" evidence="7">
    <location>
        <begin position="123"/>
        <end position="336"/>
    </location>
</feature>
<evidence type="ECO:0000259" key="8">
    <source>
        <dbReference type="Pfam" id="PF03522"/>
    </source>
</evidence>
<feature type="transmembrane region" description="Helical" evidence="6">
    <location>
        <begin position="196"/>
        <end position="216"/>
    </location>
</feature>
<evidence type="ECO:0000256" key="5">
    <source>
        <dbReference type="SAM" id="MobiDB-lite"/>
    </source>
</evidence>
<keyword evidence="4 6" id="KW-0472">Membrane</keyword>
<dbReference type="Proteomes" id="UP001175271">
    <property type="component" value="Unassembled WGS sequence"/>
</dbReference>
<feature type="domain" description="Amino acid permease/ SLC12A" evidence="7">
    <location>
        <begin position="401"/>
        <end position="684"/>
    </location>
</feature>
<evidence type="ECO:0000256" key="2">
    <source>
        <dbReference type="ARBA" id="ARBA00022692"/>
    </source>
</evidence>
<feature type="transmembrane region" description="Helical" evidence="6">
    <location>
        <begin position="544"/>
        <end position="560"/>
    </location>
</feature>
<dbReference type="Gene3D" id="1.20.1740.10">
    <property type="entry name" value="Amino acid/polyamine transporter I"/>
    <property type="match status" value="1"/>
</dbReference>
<feature type="transmembrane region" description="Helical" evidence="6">
    <location>
        <begin position="602"/>
        <end position="620"/>
    </location>
</feature>
<gene>
    <name evidence="9" type="ORF">QR680_003192</name>
</gene>
<name>A0AA39H5Q9_9BILA</name>
<comment type="subcellular location">
    <subcellularLocation>
        <location evidence="1">Membrane</location>
        <topology evidence="1">Multi-pass membrane protein</topology>
    </subcellularLocation>
</comment>
<proteinExistence type="predicted"/>
<dbReference type="GO" id="GO:0055064">
    <property type="term" value="P:chloride ion homeostasis"/>
    <property type="evidence" value="ECO:0007669"/>
    <property type="project" value="TreeGrafter"/>
</dbReference>
<dbReference type="GO" id="GO:0055075">
    <property type="term" value="P:potassium ion homeostasis"/>
    <property type="evidence" value="ECO:0007669"/>
    <property type="project" value="TreeGrafter"/>
</dbReference>
<dbReference type="PANTHER" id="PTHR11827:SF53">
    <property type="entry name" value="K+_CL-COTRANSPORTER"/>
    <property type="match status" value="1"/>
</dbReference>
<organism evidence="9 10">
    <name type="scientific">Steinernema hermaphroditum</name>
    <dbReference type="NCBI Taxonomy" id="289476"/>
    <lineage>
        <taxon>Eukaryota</taxon>
        <taxon>Metazoa</taxon>
        <taxon>Ecdysozoa</taxon>
        <taxon>Nematoda</taxon>
        <taxon>Chromadorea</taxon>
        <taxon>Rhabditida</taxon>
        <taxon>Tylenchina</taxon>
        <taxon>Panagrolaimomorpha</taxon>
        <taxon>Strongyloidoidea</taxon>
        <taxon>Steinernematidae</taxon>
        <taxon>Steinernema</taxon>
    </lineage>
</organism>
<feature type="region of interest" description="Disordered" evidence="5">
    <location>
        <begin position="57"/>
        <end position="77"/>
    </location>
</feature>
<feature type="region of interest" description="Disordered" evidence="5">
    <location>
        <begin position="19"/>
        <end position="38"/>
    </location>
</feature>
<evidence type="ECO:0000256" key="6">
    <source>
        <dbReference type="SAM" id="Phobius"/>
    </source>
</evidence>
<feature type="compositionally biased region" description="Polar residues" evidence="5">
    <location>
        <begin position="968"/>
        <end position="979"/>
    </location>
</feature>
<dbReference type="EMBL" id="JAUCMV010000005">
    <property type="protein sequence ID" value="KAK0399742.1"/>
    <property type="molecule type" value="Genomic_DNA"/>
</dbReference>
<evidence type="ECO:0000313" key="10">
    <source>
        <dbReference type="Proteomes" id="UP001175271"/>
    </source>
</evidence>
<feature type="transmembrane region" description="Helical" evidence="6">
    <location>
        <begin position="222"/>
        <end position="240"/>
    </location>
</feature>
<feature type="transmembrane region" description="Helical" evidence="6">
    <location>
        <begin position="277"/>
        <end position="298"/>
    </location>
</feature>
<evidence type="ECO:0000256" key="1">
    <source>
        <dbReference type="ARBA" id="ARBA00004141"/>
    </source>
</evidence>
<dbReference type="GO" id="GO:0005886">
    <property type="term" value="C:plasma membrane"/>
    <property type="evidence" value="ECO:0007669"/>
    <property type="project" value="TreeGrafter"/>
</dbReference>
<keyword evidence="10" id="KW-1185">Reference proteome</keyword>
<evidence type="ECO:0000256" key="4">
    <source>
        <dbReference type="ARBA" id="ARBA00023136"/>
    </source>
</evidence>
<feature type="transmembrane region" description="Helical" evidence="6">
    <location>
        <begin position="408"/>
        <end position="426"/>
    </location>
</feature>
<dbReference type="GO" id="GO:0015379">
    <property type="term" value="F:potassium:chloride symporter activity"/>
    <property type="evidence" value="ECO:0007669"/>
    <property type="project" value="TreeGrafter"/>
</dbReference>
<evidence type="ECO:0000259" key="7">
    <source>
        <dbReference type="Pfam" id="PF00324"/>
    </source>
</evidence>
<dbReference type="GO" id="GO:0006884">
    <property type="term" value="P:cell volume homeostasis"/>
    <property type="evidence" value="ECO:0007669"/>
    <property type="project" value="TreeGrafter"/>
</dbReference>
<feature type="transmembrane region" description="Helical" evidence="6">
    <location>
        <begin position="566"/>
        <end position="590"/>
    </location>
</feature>
<dbReference type="GO" id="GO:0045202">
    <property type="term" value="C:synapse"/>
    <property type="evidence" value="ECO:0007669"/>
    <property type="project" value="GOC"/>
</dbReference>
<dbReference type="GO" id="GO:0007268">
    <property type="term" value="P:chemical synaptic transmission"/>
    <property type="evidence" value="ECO:0007669"/>
    <property type="project" value="TreeGrafter"/>
</dbReference>
<evidence type="ECO:0000313" key="9">
    <source>
        <dbReference type="EMBL" id="KAK0399742.1"/>
    </source>
</evidence>
<feature type="transmembrane region" description="Helical" evidence="6">
    <location>
        <begin position="446"/>
        <end position="472"/>
    </location>
</feature>
<comment type="caution">
    <text evidence="9">The sequence shown here is derived from an EMBL/GenBank/DDBJ whole genome shotgun (WGS) entry which is preliminary data.</text>
</comment>
<dbReference type="GO" id="GO:1990573">
    <property type="term" value="P:potassium ion import across plasma membrane"/>
    <property type="evidence" value="ECO:0007669"/>
    <property type="project" value="TreeGrafter"/>
</dbReference>
<dbReference type="AlphaFoldDB" id="A0AA39H5Q9"/>
<dbReference type="InterPro" id="IPR004841">
    <property type="entry name" value="AA-permease/SLC12A_dom"/>
</dbReference>
<reference evidence="9" key="1">
    <citation type="submission" date="2023-06" db="EMBL/GenBank/DDBJ databases">
        <title>Genomic analysis of the entomopathogenic nematode Steinernema hermaphroditum.</title>
        <authorList>
            <person name="Schwarz E.M."/>
            <person name="Heppert J.K."/>
            <person name="Baniya A."/>
            <person name="Schwartz H.T."/>
            <person name="Tan C.-H."/>
            <person name="Antoshechkin I."/>
            <person name="Sternberg P.W."/>
            <person name="Goodrich-Blair H."/>
            <person name="Dillman A.R."/>
        </authorList>
    </citation>
    <scope>NUCLEOTIDE SEQUENCE</scope>
    <source>
        <strain evidence="9">PS9179</strain>
        <tissue evidence="9">Whole animal</tissue>
    </source>
</reference>
<dbReference type="PANTHER" id="PTHR11827">
    <property type="entry name" value="SOLUTE CARRIER FAMILY 12, CATION COTRANSPORTERS"/>
    <property type="match status" value="1"/>
</dbReference>
<dbReference type="Pfam" id="PF00324">
    <property type="entry name" value="AA_permease"/>
    <property type="match status" value="2"/>
</dbReference>
<keyword evidence="3 6" id="KW-1133">Transmembrane helix</keyword>
<evidence type="ECO:0000256" key="3">
    <source>
        <dbReference type="ARBA" id="ARBA00022989"/>
    </source>
</evidence>
<feature type="transmembrane region" description="Helical" evidence="6">
    <location>
        <begin position="252"/>
        <end position="271"/>
    </location>
</feature>
<sequence length="1106" mass="121861">MVTFAKSASCASTSTIHESTYHTPAPASPITRRNESSMEFPEEKIADYLDEEHSLLRPHEPKGFHSGGSQKKKTDGGNNLALYEEEAHTTLVSSYLRAYTTPGPLEREESKGHNAGLGVMLGVYLPTIQHILGVTMFIRLAWVVGIAGIGGTCGMLLLCCLCTFLTSISVSAVATNGTIEGGGAYFMISRNLGPEFGSAVGILFYLANTVATSMYLAGGVEIVLYYIFPELTIGGPAVHSDTGLMGMMTHNLRLYATGLLIIEFCIVAMGVKFVQLLAPVSLLCVIVSVLSCYAGGIVKTLDPSAGQSVCMLGDHLLQAKVVLPEGHGIDEICNFCIKNASKLIDHFCGNGTCSEVFNRNELQCVNGFPGFASSAFVDNLGSTYLEAGQYAKDQIADRGTEIFQDVRTSFFVLLAIYFPAVTGILTGANMSGDLKNPQSSIPGGTIAATLTTSFIYFSLALVFGGAISGPLLRDKYGISLKGMVVASLAWPSQWVVLIGAFTSTFGAALQCLCSAPRLLQSIAKDDVIPALSPFAKVTKKNEPLRGLILTAFIAELAILLGQMDQIAAVVDFFFLMCYAFVNLICALHSLLGAPNWRPRFKYYHWSLSLLGAALCFFIMFSTHWEYALISLALCLIIYKYVEWKGAKKEWGDGIRGLALTTAQYSLMKIEDKDPHPKNWRPQVLLIHSMPWSKETVDLRYLNLLNLSAQLKAGRGLSIVVSFLRGNPTSHEDREKAEEVKKRMEFDMGQIRLRGFAKSLIYGENQITGSLTTLIQSAGIGGLRPNTLLLGWPIHDRKGKASADSEYRTFIDKLHAGAAMDMALLVAKGINDFPTSSVKMSGNVDVYWIVQDGGLCILMAYLLKQNKVWRGCKLRVIAVAQELDNNTKMQQELEQYVYQLRIDAKIMVVELADPEISQNAFERTLLMEERTQFMKELQAEKNRMMEAMEKRMSNGGQIEPEGEKEVESSSDTGESLNNDGKRNTSGCYALFAKITNERKNSIERVVIDFDDDELTRKIAMNADQEKDRKMRALDRKKVRKMHTAVRLNEVILEHSQDSQLVLLNLPRPPRSLEGLDDYIHYLEVLSDKVKRVLFVRGTGQEVITTIS</sequence>